<dbReference type="InterPro" id="IPR001227">
    <property type="entry name" value="Ac_transferase_dom_sf"/>
</dbReference>
<evidence type="ECO:0000256" key="5">
    <source>
        <dbReference type="PIRSR" id="PIRSR000446-1"/>
    </source>
</evidence>
<feature type="domain" description="Malonyl-CoA:ACP transacylase (MAT)" evidence="7">
    <location>
        <begin position="55"/>
        <end position="342"/>
    </location>
</feature>
<dbReference type="InterPro" id="IPR016035">
    <property type="entry name" value="Acyl_Trfase/lysoPLipase"/>
</dbReference>
<reference evidence="8 9" key="1">
    <citation type="submission" date="2018-10" db="EMBL/GenBank/DDBJ databases">
        <title>Isolation from cow dung.</title>
        <authorList>
            <person name="Ling L."/>
        </authorList>
    </citation>
    <scope>NUCLEOTIDE SEQUENCE [LARGE SCALE GENOMIC DNA]</scope>
    <source>
        <strain evidence="8 9">NEAU-LL90</strain>
    </source>
</reference>
<comment type="catalytic activity">
    <reaction evidence="3 4">
        <text>holo-[ACP] + malonyl-CoA = malonyl-[ACP] + CoA</text>
        <dbReference type="Rhea" id="RHEA:41792"/>
        <dbReference type="Rhea" id="RHEA-COMP:9623"/>
        <dbReference type="Rhea" id="RHEA-COMP:9685"/>
        <dbReference type="ChEBI" id="CHEBI:57287"/>
        <dbReference type="ChEBI" id="CHEBI:57384"/>
        <dbReference type="ChEBI" id="CHEBI:64479"/>
        <dbReference type="ChEBI" id="CHEBI:78449"/>
        <dbReference type="EC" id="2.3.1.39"/>
    </reaction>
</comment>
<dbReference type="SMART" id="SM00827">
    <property type="entry name" value="PKS_AT"/>
    <property type="match status" value="1"/>
</dbReference>
<gene>
    <name evidence="8" type="primary">fabD</name>
    <name evidence="8" type="ORF">EBN03_17450</name>
</gene>
<dbReference type="Gene3D" id="3.40.366.10">
    <property type="entry name" value="Malonyl-Coenzyme A Acyl Carrier Protein, domain 2"/>
    <property type="match status" value="1"/>
</dbReference>
<dbReference type="GO" id="GO:0004314">
    <property type="term" value="F:[acyl-carrier-protein] S-malonyltransferase activity"/>
    <property type="evidence" value="ECO:0007669"/>
    <property type="project" value="UniProtKB-EC"/>
</dbReference>
<keyword evidence="1 4" id="KW-0808">Transferase</keyword>
<dbReference type="SUPFAM" id="SSF52151">
    <property type="entry name" value="FabD/lysophospholipase-like"/>
    <property type="match status" value="1"/>
</dbReference>
<evidence type="ECO:0000256" key="6">
    <source>
        <dbReference type="SAM" id="MobiDB-lite"/>
    </source>
</evidence>
<comment type="caution">
    <text evidence="8">The sequence shown here is derived from an EMBL/GenBank/DDBJ whole genome shotgun (WGS) entry which is preliminary data.</text>
</comment>
<evidence type="ECO:0000256" key="1">
    <source>
        <dbReference type="ARBA" id="ARBA00022679"/>
    </source>
</evidence>
<dbReference type="GO" id="GO:0006633">
    <property type="term" value="P:fatty acid biosynthetic process"/>
    <property type="evidence" value="ECO:0007669"/>
    <property type="project" value="TreeGrafter"/>
</dbReference>
<organism evidence="8 9">
    <name type="scientific">Nocardia stercoris</name>
    <dbReference type="NCBI Taxonomy" id="2483361"/>
    <lineage>
        <taxon>Bacteria</taxon>
        <taxon>Bacillati</taxon>
        <taxon>Actinomycetota</taxon>
        <taxon>Actinomycetes</taxon>
        <taxon>Mycobacteriales</taxon>
        <taxon>Nocardiaceae</taxon>
        <taxon>Nocardia</taxon>
    </lineage>
</organism>
<comment type="similarity">
    <text evidence="4">Belongs to the fabD family.</text>
</comment>
<dbReference type="InterPro" id="IPR014043">
    <property type="entry name" value="Acyl_transferase_dom"/>
</dbReference>
<dbReference type="FunFam" id="3.30.70.250:FF:000001">
    <property type="entry name" value="Malonyl CoA-acyl carrier protein transacylase"/>
    <property type="match status" value="1"/>
</dbReference>
<dbReference type="InterPro" id="IPR016036">
    <property type="entry name" value="Malonyl_transacylase_ACP-bd"/>
</dbReference>
<accession>A0A3M2L1B8</accession>
<evidence type="ECO:0000259" key="7">
    <source>
        <dbReference type="SMART" id="SM00827"/>
    </source>
</evidence>
<evidence type="ECO:0000313" key="8">
    <source>
        <dbReference type="EMBL" id="RMI31174.1"/>
    </source>
</evidence>
<feature type="active site" evidence="5">
    <location>
        <position position="135"/>
    </location>
</feature>
<dbReference type="AlphaFoldDB" id="A0A3M2L1B8"/>
<keyword evidence="9" id="KW-1185">Reference proteome</keyword>
<sequence length="342" mass="35606">MGFGGVAHRPHRGDLGGTAGPGRSPGARAGQARHRRPLPALRHGHGGRAMNTLGLFPGQGSQRPGMAAWIVDHPAAAAVFRRADEILGLPLSTLCVDGTAEELRATEVTQPAVVATSLALLAARTQRPDAVAGHSLGEFTALAAAGVLDEESVLRLVRRRGELMAEASARSAGAMSAVLGLDVESIEKLCATVDSGSVEVANHNQPTQVVVSGHEVAVGELEQLAKAAGAVKTVRLKVGGPFHSRLMADIAADFGAELDRYEFRPPAIPVLSAVTADYVTDPAEIRDLLRGQLLAPVRWVDTVRRAVADGYDELLELGPGQVLTGFSRRIAPDVASAAVSAP</sequence>
<protein>
    <recommendedName>
        <fullName evidence="4">Malonyl CoA-acyl carrier protein transacylase</fullName>
        <ecNumber evidence="4">2.3.1.39</ecNumber>
    </recommendedName>
</protein>
<evidence type="ECO:0000256" key="2">
    <source>
        <dbReference type="ARBA" id="ARBA00023315"/>
    </source>
</evidence>
<dbReference type="Proteomes" id="UP000279275">
    <property type="component" value="Unassembled WGS sequence"/>
</dbReference>
<feature type="compositionally biased region" description="Low complexity" evidence="6">
    <location>
        <begin position="21"/>
        <end position="30"/>
    </location>
</feature>
<dbReference type="EC" id="2.3.1.39" evidence="4"/>
<dbReference type="EMBL" id="RFFH01000007">
    <property type="protein sequence ID" value="RMI31174.1"/>
    <property type="molecule type" value="Genomic_DNA"/>
</dbReference>
<dbReference type="Gene3D" id="3.30.70.250">
    <property type="entry name" value="Malonyl-CoA ACP transacylase, ACP-binding"/>
    <property type="match status" value="1"/>
</dbReference>
<evidence type="ECO:0000313" key="9">
    <source>
        <dbReference type="Proteomes" id="UP000279275"/>
    </source>
</evidence>
<dbReference type="InterPro" id="IPR050858">
    <property type="entry name" value="Mal-CoA-ACP_Trans/PKS_FabD"/>
</dbReference>
<evidence type="ECO:0000256" key="3">
    <source>
        <dbReference type="ARBA" id="ARBA00048462"/>
    </source>
</evidence>
<dbReference type="NCBIfam" id="TIGR00128">
    <property type="entry name" value="fabD"/>
    <property type="match status" value="1"/>
</dbReference>
<dbReference type="OrthoDB" id="3543921at2"/>
<dbReference type="PIRSF" id="PIRSF000446">
    <property type="entry name" value="Mct"/>
    <property type="match status" value="1"/>
</dbReference>
<dbReference type="PANTHER" id="PTHR42681">
    <property type="entry name" value="MALONYL-COA-ACYL CARRIER PROTEIN TRANSACYLASE, MITOCHONDRIAL"/>
    <property type="match status" value="1"/>
</dbReference>
<dbReference type="InterPro" id="IPR004410">
    <property type="entry name" value="Malonyl_CoA-ACP_transAc_FabD"/>
</dbReference>
<proteinExistence type="inferred from homology"/>
<evidence type="ECO:0000256" key="4">
    <source>
        <dbReference type="PIRNR" id="PIRNR000446"/>
    </source>
</evidence>
<dbReference type="PANTHER" id="PTHR42681:SF1">
    <property type="entry name" value="MALONYL-COA-ACYL CARRIER PROTEIN TRANSACYLASE, MITOCHONDRIAL"/>
    <property type="match status" value="1"/>
</dbReference>
<name>A0A3M2L1B8_9NOCA</name>
<dbReference type="GO" id="GO:0005829">
    <property type="term" value="C:cytosol"/>
    <property type="evidence" value="ECO:0007669"/>
    <property type="project" value="TreeGrafter"/>
</dbReference>
<keyword evidence="2 4" id="KW-0012">Acyltransferase</keyword>
<feature type="region of interest" description="Disordered" evidence="6">
    <location>
        <begin position="1"/>
        <end position="45"/>
    </location>
</feature>
<dbReference type="Pfam" id="PF00698">
    <property type="entry name" value="Acyl_transf_1"/>
    <property type="match status" value="1"/>
</dbReference>
<dbReference type="SUPFAM" id="SSF55048">
    <property type="entry name" value="Probable ACP-binding domain of malonyl-CoA ACP transacylase"/>
    <property type="match status" value="1"/>
</dbReference>
<feature type="compositionally biased region" description="Basic residues" evidence="6">
    <location>
        <begin position="31"/>
        <end position="45"/>
    </location>
</feature>
<dbReference type="InterPro" id="IPR024925">
    <property type="entry name" value="Malonyl_CoA-ACP_transAc"/>
</dbReference>
<feature type="active site" evidence="5">
    <location>
        <position position="243"/>
    </location>
</feature>